<dbReference type="PROSITE" id="PS51898">
    <property type="entry name" value="TYR_RECOMBINASE"/>
    <property type="match status" value="1"/>
</dbReference>
<dbReference type="AlphaFoldDB" id="A0AAP4BD97"/>
<accession>A0AAP4BD97</accession>
<evidence type="ECO:0000256" key="1">
    <source>
        <dbReference type="ARBA" id="ARBA00008857"/>
    </source>
</evidence>
<protein>
    <submittedName>
        <fullName evidence="7">Tyrosine-type recombinase/integrase</fullName>
    </submittedName>
</protein>
<evidence type="ECO:0000259" key="6">
    <source>
        <dbReference type="PROSITE" id="PS51900"/>
    </source>
</evidence>
<comment type="caution">
    <text evidence="7">The sequence shown here is derived from an EMBL/GenBank/DDBJ whole genome shotgun (WGS) entry which is preliminary data.</text>
</comment>
<keyword evidence="3" id="KW-0233">DNA recombination</keyword>
<dbReference type="PROSITE" id="PS51900">
    <property type="entry name" value="CB"/>
    <property type="match status" value="1"/>
</dbReference>
<evidence type="ECO:0000313" key="7">
    <source>
        <dbReference type="EMBL" id="MDI9243173.1"/>
    </source>
</evidence>
<proteinExistence type="inferred from homology"/>
<dbReference type="GO" id="GO:0003677">
    <property type="term" value="F:DNA binding"/>
    <property type="evidence" value="ECO:0007669"/>
    <property type="project" value="UniProtKB-UniRule"/>
</dbReference>
<organism evidence="7 8">
    <name type="scientific">Fusibacillus kribbianus</name>
    <dbReference type="NCBI Taxonomy" id="3044208"/>
    <lineage>
        <taxon>Bacteria</taxon>
        <taxon>Bacillati</taxon>
        <taxon>Bacillota</taxon>
        <taxon>Clostridia</taxon>
        <taxon>Lachnospirales</taxon>
        <taxon>Lachnospiraceae</taxon>
        <taxon>Fusibacillus</taxon>
    </lineage>
</organism>
<dbReference type="Gene3D" id="1.10.443.10">
    <property type="entry name" value="Intergrase catalytic core"/>
    <property type="match status" value="1"/>
</dbReference>
<dbReference type="RefSeq" id="WP_283231601.1">
    <property type="nucleotide sequence ID" value="NZ_JASGBQ010000026.1"/>
</dbReference>
<reference evidence="7 8" key="1">
    <citation type="submission" date="2023-05" db="EMBL/GenBank/DDBJ databases">
        <title>[ruminococcus] sp. nov., isolated from a pig farm feces dump.</title>
        <authorList>
            <person name="Chang Y.-H."/>
        </authorList>
    </citation>
    <scope>NUCLEOTIDE SEQUENCE [LARGE SCALE GENOMIC DNA]</scope>
    <source>
        <strain evidence="7 8">YH-rum2234</strain>
    </source>
</reference>
<dbReference type="InterPro" id="IPR050090">
    <property type="entry name" value="Tyrosine_recombinase_XerCD"/>
</dbReference>
<gene>
    <name evidence="7" type="ORF">QJ036_11960</name>
</gene>
<sequence>MTVFEAYDCYVFSKRKKGLKITSLDDVDYCLRGFIRAVGADLDIQKLSQRMVDDYIMSLYSKSLAKATIATYIRYLRLFLMFVNSHYGLSFSPETIEIPKSPKKKVRLYSASDVVLIFKSITSSVSWITARNRAIIALMLDSGLRQCEIVSLHYSDISFSASQLRVHGKGDKERYCLLGNISARYLREYFVLCPYSNNDYVFCSDDGSQITGNAIRIFVSRLASSLPFELSSHKLRHNFATNYVIQKSESGLQVDAYTLKLLMGHESIVTTEGYIHCAMEALAVKSSISYLDSLSGLP</sequence>
<dbReference type="Gene3D" id="1.10.150.130">
    <property type="match status" value="1"/>
</dbReference>
<evidence type="ECO:0000256" key="3">
    <source>
        <dbReference type="ARBA" id="ARBA00023172"/>
    </source>
</evidence>
<dbReference type="InterPro" id="IPR010998">
    <property type="entry name" value="Integrase_recombinase_N"/>
</dbReference>
<dbReference type="InterPro" id="IPR002104">
    <property type="entry name" value="Integrase_catalytic"/>
</dbReference>
<dbReference type="Pfam" id="PF00589">
    <property type="entry name" value="Phage_integrase"/>
    <property type="match status" value="1"/>
</dbReference>
<feature type="domain" description="Core-binding (CB)" evidence="6">
    <location>
        <begin position="1"/>
        <end position="84"/>
    </location>
</feature>
<evidence type="ECO:0000256" key="4">
    <source>
        <dbReference type="PROSITE-ProRule" id="PRU01248"/>
    </source>
</evidence>
<dbReference type="EMBL" id="JASGBQ010000026">
    <property type="protein sequence ID" value="MDI9243173.1"/>
    <property type="molecule type" value="Genomic_DNA"/>
</dbReference>
<comment type="similarity">
    <text evidence="1">Belongs to the 'phage' integrase family.</text>
</comment>
<dbReference type="InterPro" id="IPR013762">
    <property type="entry name" value="Integrase-like_cat_sf"/>
</dbReference>
<dbReference type="PANTHER" id="PTHR30349">
    <property type="entry name" value="PHAGE INTEGRASE-RELATED"/>
    <property type="match status" value="1"/>
</dbReference>
<dbReference type="SUPFAM" id="SSF56349">
    <property type="entry name" value="DNA breaking-rejoining enzymes"/>
    <property type="match status" value="1"/>
</dbReference>
<dbReference type="GO" id="GO:0015074">
    <property type="term" value="P:DNA integration"/>
    <property type="evidence" value="ECO:0007669"/>
    <property type="project" value="InterPro"/>
</dbReference>
<dbReference type="PANTHER" id="PTHR30349:SF41">
    <property type="entry name" value="INTEGRASE_RECOMBINASE PROTEIN MJ0367-RELATED"/>
    <property type="match status" value="1"/>
</dbReference>
<dbReference type="GO" id="GO:0006310">
    <property type="term" value="P:DNA recombination"/>
    <property type="evidence" value="ECO:0007669"/>
    <property type="project" value="UniProtKB-KW"/>
</dbReference>
<evidence type="ECO:0000259" key="5">
    <source>
        <dbReference type="PROSITE" id="PS51898"/>
    </source>
</evidence>
<dbReference type="InterPro" id="IPR044068">
    <property type="entry name" value="CB"/>
</dbReference>
<keyword evidence="8" id="KW-1185">Reference proteome</keyword>
<feature type="domain" description="Tyr recombinase" evidence="5">
    <location>
        <begin position="103"/>
        <end position="287"/>
    </location>
</feature>
<dbReference type="Proteomes" id="UP001300383">
    <property type="component" value="Unassembled WGS sequence"/>
</dbReference>
<evidence type="ECO:0000313" key="8">
    <source>
        <dbReference type="Proteomes" id="UP001300383"/>
    </source>
</evidence>
<dbReference type="InterPro" id="IPR011010">
    <property type="entry name" value="DNA_brk_join_enz"/>
</dbReference>
<keyword evidence="2 4" id="KW-0238">DNA-binding</keyword>
<name>A0AAP4BD97_9FIRM</name>
<evidence type="ECO:0000256" key="2">
    <source>
        <dbReference type="ARBA" id="ARBA00023125"/>
    </source>
</evidence>